<dbReference type="OrthoDB" id="7701497at2759"/>
<feature type="chain" id="PRO_5040257014" evidence="1">
    <location>
        <begin position="24"/>
        <end position="155"/>
    </location>
</feature>
<organism evidence="2 3">
    <name type="scientific">Fopius arisanus</name>
    <dbReference type="NCBI Taxonomy" id="64838"/>
    <lineage>
        <taxon>Eukaryota</taxon>
        <taxon>Metazoa</taxon>
        <taxon>Ecdysozoa</taxon>
        <taxon>Arthropoda</taxon>
        <taxon>Hexapoda</taxon>
        <taxon>Insecta</taxon>
        <taxon>Pterygota</taxon>
        <taxon>Neoptera</taxon>
        <taxon>Endopterygota</taxon>
        <taxon>Hymenoptera</taxon>
        <taxon>Apocrita</taxon>
        <taxon>Ichneumonoidea</taxon>
        <taxon>Braconidae</taxon>
        <taxon>Opiinae</taxon>
        <taxon>Fopius</taxon>
    </lineage>
</organism>
<proteinExistence type="predicted"/>
<dbReference type="Proteomes" id="UP000694866">
    <property type="component" value="Unplaced"/>
</dbReference>
<keyword evidence="2" id="KW-1185">Reference proteome</keyword>
<sequence length="155" mass="18623">MKFARHWTILFFFMEGIWKITYAADFHTLELDYLARKLHPAECKKLLEKMYLKNLSSSLKQEKGNSQFQNTSEYCKIKLEEWNRTIPENENELARINLEVGLRCLHRPDLANYITRNRRFVDILSNLTHPQIYKRESKYLVRRASLIGSEKRKKI</sequence>
<dbReference type="KEGG" id="fas:105270824"/>
<accession>A0A9R1TK37</accession>
<dbReference type="AlphaFoldDB" id="A0A9R1TK37"/>
<evidence type="ECO:0000313" key="2">
    <source>
        <dbReference type="Proteomes" id="UP000694866"/>
    </source>
</evidence>
<gene>
    <name evidence="3" type="primary">LOC105270824</name>
</gene>
<dbReference type="GeneID" id="105270824"/>
<reference evidence="3" key="1">
    <citation type="submission" date="2025-08" db="UniProtKB">
        <authorList>
            <consortium name="RefSeq"/>
        </authorList>
    </citation>
    <scope>IDENTIFICATION</scope>
    <source>
        <strain evidence="3">USDA-PBARC FA_bdor</strain>
        <tissue evidence="3">Whole organism</tissue>
    </source>
</reference>
<keyword evidence="1" id="KW-0732">Signal</keyword>
<feature type="signal peptide" evidence="1">
    <location>
        <begin position="1"/>
        <end position="23"/>
    </location>
</feature>
<evidence type="ECO:0000313" key="3">
    <source>
        <dbReference type="RefSeq" id="XP_011310323.1"/>
    </source>
</evidence>
<dbReference type="RefSeq" id="XP_011310323.1">
    <property type="nucleotide sequence ID" value="XM_011312021.1"/>
</dbReference>
<name>A0A9R1TK37_9HYME</name>
<evidence type="ECO:0000256" key="1">
    <source>
        <dbReference type="SAM" id="SignalP"/>
    </source>
</evidence>
<protein>
    <submittedName>
        <fullName evidence="3">Uncharacterized protein</fullName>
    </submittedName>
</protein>